<dbReference type="InterPro" id="IPR004882">
    <property type="entry name" value="Luc7-rel"/>
</dbReference>
<proteinExistence type="inferred from homology"/>
<evidence type="ECO:0000313" key="3">
    <source>
        <dbReference type="RefSeq" id="XP_027193939.1"/>
    </source>
</evidence>
<dbReference type="KEGG" id="dpte:113788673"/>
<dbReference type="RefSeq" id="XP_027193939.1">
    <property type="nucleotide sequence ID" value="XM_027338138.1"/>
</dbReference>
<sequence length="191" mass="21805">MASSSKVILENQNNKLLHISVTYTNKTGLPILIAENFNSAWSTILNYQENSNSANFLNLDDNDSKVQVCKYYLVDFCPHDLFSNTRSNLGPCNNLHLEVLREQFQQANDPERTYRNGLQMQKENELRICDICGAMQSVGDTMARFESHVMGKQHIGFERIRACIARLKEKHAAKEKRFPHKNSNPTVANLS</sequence>
<dbReference type="OrthoDB" id="10266921at2759"/>
<dbReference type="Pfam" id="PF03194">
    <property type="entry name" value="LUC7"/>
    <property type="match status" value="2"/>
</dbReference>
<accession>A0A6P6XPZ2</accession>
<dbReference type="AlphaFoldDB" id="A0A6P6XPZ2"/>
<comment type="similarity">
    <text evidence="1">Belongs to the Luc7 family.</text>
</comment>
<organism evidence="2 3">
    <name type="scientific">Dermatophagoides pteronyssinus</name>
    <name type="common">European house dust mite</name>
    <dbReference type="NCBI Taxonomy" id="6956"/>
    <lineage>
        <taxon>Eukaryota</taxon>
        <taxon>Metazoa</taxon>
        <taxon>Ecdysozoa</taxon>
        <taxon>Arthropoda</taxon>
        <taxon>Chelicerata</taxon>
        <taxon>Arachnida</taxon>
        <taxon>Acari</taxon>
        <taxon>Acariformes</taxon>
        <taxon>Sarcoptiformes</taxon>
        <taxon>Astigmata</taxon>
        <taxon>Psoroptidia</taxon>
        <taxon>Analgoidea</taxon>
        <taxon>Pyroglyphidae</taxon>
        <taxon>Dermatophagoidinae</taxon>
        <taxon>Dermatophagoides</taxon>
    </lineage>
</organism>
<dbReference type="Proteomes" id="UP000515146">
    <property type="component" value="Unplaced"/>
</dbReference>
<dbReference type="GO" id="GO:0005685">
    <property type="term" value="C:U1 snRNP"/>
    <property type="evidence" value="ECO:0007669"/>
    <property type="project" value="InterPro"/>
</dbReference>
<keyword evidence="2" id="KW-1185">Reference proteome</keyword>
<gene>
    <name evidence="3" type="primary">LOC113788673</name>
</gene>
<dbReference type="PANTHER" id="PTHR12375">
    <property type="entry name" value="RNA-BINDING PROTEIN LUC7-RELATED"/>
    <property type="match status" value="1"/>
</dbReference>
<reference evidence="3" key="1">
    <citation type="submission" date="2025-08" db="UniProtKB">
        <authorList>
            <consortium name="RefSeq"/>
        </authorList>
    </citation>
    <scope>IDENTIFICATION</scope>
    <source>
        <strain evidence="3">Airmid</strain>
    </source>
</reference>
<evidence type="ECO:0000313" key="2">
    <source>
        <dbReference type="Proteomes" id="UP000515146"/>
    </source>
</evidence>
<protein>
    <submittedName>
        <fullName evidence="3">Luc7-like protein</fullName>
    </submittedName>
</protein>
<dbReference type="InParanoid" id="A0A6P6XPZ2"/>
<evidence type="ECO:0000256" key="1">
    <source>
        <dbReference type="ARBA" id="ARBA00005655"/>
    </source>
</evidence>
<dbReference type="GO" id="GO:0003729">
    <property type="term" value="F:mRNA binding"/>
    <property type="evidence" value="ECO:0007669"/>
    <property type="project" value="InterPro"/>
</dbReference>
<dbReference type="GO" id="GO:0006376">
    <property type="term" value="P:mRNA splice site recognition"/>
    <property type="evidence" value="ECO:0007669"/>
    <property type="project" value="InterPro"/>
</dbReference>
<name>A0A6P6XPZ2_DERPT</name>